<dbReference type="SMART" id="SM00471">
    <property type="entry name" value="HDc"/>
    <property type="match status" value="1"/>
</dbReference>
<evidence type="ECO:0000259" key="7">
    <source>
        <dbReference type="PROSITE" id="PS51831"/>
    </source>
</evidence>
<name>A0A495AE60_9BACI</name>
<reference evidence="8 9" key="1">
    <citation type="journal article" date="2016" name="Int. J. Syst. Evol. Microbiol.">
        <title>Oceanobacillus halophilus sp. nov., a novel moderately halophilic bacterium from a hypersaline lake.</title>
        <authorList>
            <person name="Amoozegar M.A."/>
            <person name="Bagheri M."/>
            <person name="Makhdoumi A."/>
            <person name="Nikou M.M."/>
            <person name="Fazeli S.A.S."/>
            <person name="Schumann P."/>
            <person name="Sproer C."/>
            <person name="Sanchez-Porro C."/>
            <person name="Ventosa A."/>
        </authorList>
    </citation>
    <scope>NUCLEOTIDE SEQUENCE [LARGE SCALE GENOMIC DNA]</scope>
    <source>
        <strain evidence="8 9">DSM 23996</strain>
    </source>
</reference>
<dbReference type="GO" id="GO:0008803">
    <property type="term" value="F:bis(5'-nucleosyl)-tetraphosphatase (symmetrical) activity"/>
    <property type="evidence" value="ECO:0007669"/>
    <property type="project" value="UniProtKB-EC"/>
</dbReference>
<dbReference type="GO" id="GO:0000166">
    <property type="term" value="F:nucleotide binding"/>
    <property type="evidence" value="ECO:0007669"/>
    <property type="project" value="UniProtKB-KW"/>
</dbReference>
<comment type="catalytic activity">
    <reaction evidence="6">
        <text>P(1),P(4)-bis(5'-adenosyl) tetraphosphate + H2O = 2 ADP + 2 H(+)</text>
        <dbReference type="Rhea" id="RHEA:24252"/>
        <dbReference type="ChEBI" id="CHEBI:15377"/>
        <dbReference type="ChEBI" id="CHEBI:15378"/>
        <dbReference type="ChEBI" id="CHEBI:58141"/>
        <dbReference type="ChEBI" id="CHEBI:456216"/>
        <dbReference type="EC" id="3.6.1.41"/>
    </reaction>
</comment>
<feature type="domain" description="HD" evidence="7">
    <location>
        <begin position="18"/>
        <end position="132"/>
    </location>
</feature>
<dbReference type="SUPFAM" id="SSF109604">
    <property type="entry name" value="HD-domain/PDEase-like"/>
    <property type="match status" value="1"/>
</dbReference>
<keyword evidence="3" id="KW-0547">Nucleotide-binding</keyword>
<evidence type="ECO:0000256" key="1">
    <source>
        <dbReference type="ARBA" id="ARBA00012506"/>
    </source>
</evidence>
<dbReference type="Proteomes" id="UP000269301">
    <property type="component" value="Unassembled WGS sequence"/>
</dbReference>
<keyword evidence="2" id="KW-0479">Metal-binding</keyword>
<dbReference type="OrthoDB" id="9782134at2"/>
<proteinExistence type="predicted"/>
<gene>
    <name evidence="8" type="ORF">D8M06_03365</name>
</gene>
<dbReference type="InterPro" id="IPR006674">
    <property type="entry name" value="HD_domain"/>
</dbReference>
<protein>
    <recommendedName>
        <fullName evidence="1">bis(5'-nucleosyl)-tetraphosphatase (symmetrical)</fullName>
        <ecNumber evidence="1">3.6.1.41</ecNumber>
    </recommendedName>
</protein>
<sequence>MKIDDAIEVVKPHLTQKRFEHTLRVRDTAVKLAEKYGESKLKAELAAVFHDYCKYRSLDEMERIIKMDPLPKDLLKFHHELWHGPVASILIEKEYGIKDNDVQRAIYYHTTGRANMSKLEMIIFLADYIEPGREFPGLQEVREVAETNLVHACWMTSKNMISFLMSKNAIIYPDTFYAYNDLTIRTNGGNN</sequence>
<dbReference type="CDD" id="cd00077">
    <property type="entry name" value="HDc"/>
    <property type="match status" value="1"/>
</dbReference>
<evidence type="ECO:0000256" key="6">
    <source>
        <dbReference type="ARBA" id="ARBA00049417"/>
    </source>
</evidence>
<dbReference type="Gene3D" id="1.10.3210.10">
    <property type="entry name" value="Hypothetical protein af1432"/>
    <property type="match status" value="1"/>
</dbReference>
<keyword evidence="5" id="KW-0408">Iron</keyword>
<dbReference type="AlphaFoldDB" id="A0A495AE60"/>
<dbReference type="PANTHER" id="PTHR35795">
    <property type="entry name" value="SLR1885 PROTEIN"/>
    <property type="match status" value="1"/>
</dbReference>
<accession>A0A495AE60</accession>
<evidence type="ECO:0000256" key="5">
    <source>
        <dbReference type="ARBA" id="ARBA00023004"/>
    </source>
</evidence>
<dbReference type="InterPro" id="IPR051094">
    <property type="entry name" value="Diverse_Catalytic_Enzymes"/>
</dbReference>
<dbReference type="Pfam" id="PF01966">
    <property type="entry name" value="HD"/>
    <property type="match status" value="1"/>
</dbReference>
<organism evidence="8 9">
    <name type="scientific">Oceanobacillus halophilus</name>
    <dbReference type="NCBI Taxonomy" id="930130"/>
    <lineage>
        <taxon>Bacteria</taxon>
        <taxon>Bacillati</taxon>
        <taxon>Bacillota</taxon>
        <taxon>Bacilli</taxon>
        <taxon>Bacillales</taxon>
        <taxon>Bacillaceae</taxon>
        <taxon>Oceanobacillus</taxon>
    </lineage>
</organism>
<keyword evidence="4" id="KW-0378">Hydrolase</keyword>
<dbReference type="NCBIfam" id="TIGR00488">
    <property type="entry name" value="bis(5'-nucleosyl)-tetraphosphatase (symmetrical) YqeK"/>
    <property type="match status" value="1"/>
</dbReference>
<dbReference type="EMBL" id="RBZP01000001">
    <property type="protein sequence ID" value="RKQ37850.1"/>
    <property type="molecule type" value="Genomic_DNA"/>
</dbReference>
<dbReference type="PROSITE" id="PS51831">
    <property type="entry name" value="HD"/>
    <property type="match status" value="1"/>
</dbReference>
<comment type="caution">
    <text evidence="8">The sequence shown here is derived from an EMBL/GenBank/DDBJ whole genome shotgun (WGS) entry which is preliminary data.</text>
</comment>
<evidence type="ECO:0000313" key="9">
    <source>
        <dbReference type="Proteomes" id="UP000269301"/>
    </source>
</evidence>
<dbReference type="GO" id="GO:0046872">
    <property type="term" value="F:metal ion binding"/>
    <property type="evidence" value="ECO:0007669"/>
    <property type="project" value="UniProtKB-KW"/>
</dbReference>
<evidence type="ECO:0000256" key="3">
    <source>
        <dbReference type="ARBA" id="ARBA00022741"/>
    </source>
</evidence>
<dbReference type="InterPro" id="IPR003607">
    <property type="entry name" value="HD/PDEase_dom"/>
</dbReference>
<keyword evidence="9" id="KW-1185">Reference proteome</keyword>
<dbReference type="EC" id="3.6.1.41" evidence="1"/>
<evidence type="ECO:0000256" key="4">
    <source>
        <dbReference type="ARBA" id="ARBA00022801"/>
    </source>
</evidence>
<evidence type="ECO:0000313" key="8">
    <source>
        <dbReference type="EMBL" id="RKQ37850.1"/>
    </source>
</evidence>
<dbReference type="RefSeq" id="WP_121202923.1">
    <property type="nucleotide sequence ID" value="NZ_RBZP01000001.1"/>
</dbReference>
<evidence type="ECO:0000256" key="2">
    <source>
        <dbReference type="ARBA" id="ARBA00022723"/>
    </source>
</evidence>
<dbReference type="PANTHER" id="PTHR35795:SF1">
    <property type="entry name" value="BIS(5'-NUCLEOSYL)-TETRAPHOSPHATASE, SYMMETRICAL"/>
    <property type="match status" value="1"/>
</dbReference>
<dbReference type="InterPro" id="IPR005249">
    <property type="entry name" value="YqeK"/>
</dbReference>